<dbReference type="InterPro" id="IPR000111">
    <property type="entry name" value="Glyco_hydro_27/36_CS"/>
</dbReference>
<proteinExistence type="predicted"/>
<dbReference type="PROSITE" id="PS00512">
    <property type="entry name" value="ALPHA_GALACTOSIDASE"/>
    <property type="match status" value="1"/>
</dbReference>
<evidence type="ECO:0000256" key="1">
    <source>
        <dbReference type="ARBA" id="ARBA00001255"/>
    </source>
</evidence>
<evidence type="ECO:0000256" key="2">
    <source>
        <dbReference type="ARBA" id="ARBA00012755"/>
    </source>
</evidence>
<dbReference type="InterPro" id="IPR002252">
    <property type="entry name" value="Glyco_hydro_36"/>
</dbReference>
<evidence type="ECO:0000313" key="8">
    <source>
        <dbReference type="Proteomes" id="UP000234752"/>
    </source>
</evidence>
<dbReference type="EMBL" id="CP025614">
    <property type="protein sequence ID" value="AUN33706.1"/>
    <property type="molecule type" value="Genomic_DNA"/>
</dbReference>
<dbReference type="Pfam" id="PF16874">
    <property type="entry name" value="Glyco_hydro_36C"/>
    <property type="match status" value="1"/>
</dbReference>
<dbReference type="Pfam" id="PF02065">
    <property type="entry name" value="Melibiase"/>
    <property type="match status" value="1"/>
</dbReference>
<dbReference type="InterPro" id="IPR038417">
    <property type="entry name" value="Alpga-gal_N_sf"/>
</dbReference>
<evidence type="ECO:0000313" key="7">
    <source>
        <dbReference type="EMBL" id="AUN33706.1"/>
    </source>
</evidence>
<dbReference type="InterPro" id="IPR050985">
    <property type="entry name" value="Alpha-glycosidase_related"/>
</dbReference>
<evidence type="ECO:0000259" key="5">
    <source>
        <dbReference type="Pfam" id="PF16874"/>
    </source>
</evidence>
<dbReference type="Proteomes" id="UP000234752">
    <property type="component" value="Plasmid unnamed2"/>
</dbReference>
<accession>A0A2K9NM77</accession>
<dbReference type="EC" id="3.2.1.22" evidence="2"/>
<dbReference type="GO" id="GO:0016052">
    <property type="term" value="P:carbohydrate catabolic process"/>
    <property type="evidence" value="ECO:0007669"/>
    <property type="project" value="InterPro"/>
</dbReference>
<comment type="catalytic activity">
    <reaction evidence="1">
        <text>Hydrolysis of terminal, non-reducing alpha-D-galactose residues in alpha-D-galactosides, including galactose oligosaccharides, galactomannans and galactolipids.</text>
        <dbReference type="EC" id="3.2.1.22"/>
    </reaction>
</comment>
<keyword evidence="7" id="KW-0614">Plasmid</keyword>
<keyword evidence="3" id="KW-0378">Hydrolase</keyword>
<name>A0A2K9NM77_9PROT</name>
<dbReference type="InterPro" id="IPR031704">
    <property type="entry name" value="Glyco_hydro_36_N"/>
</dbReference>
<reference evidence="7 8" key="1">
    <citation type="submission" date="2017-12" db="EMBL/GenBank/DDBJ databases">
        <title>Genomes of bacteria within cyanobacterial aggregates.</title>
        <authorList>
            <person name="Cai H."/>
        </authorList>
    </citation>
    <scope>NUCLEOTIDE SEQUENCE [LARGE SCALE GENOMIC DNA]</scope>
    <source>
        <strain evidence="7 8">TH16</strain>
        <plasmid evidence="7 8">unnamed2</plasmid>
    </source>
</reference>
<dbReference type="SUPFAM" id="SSF51445">
    <property type="entry name" value="(Trans)glycosidases"/>
    <property type="match status" value="1"/>
</dbReference>
<feature type="domain" description="Glycosyl hydrolase family 36 N-terminal" evidence="6">
    <location>
        <begin position="28"/>
        <end position="257"/>
    </location>
</feature>
<keyword evidence="8" id="KW-1185">Reference proteome</keyword>
<dbReference type="InterPro" id="IPR013785">
    <property type="entry name" value="Aldolase_TIM"/>
</dbReference>
<dbReference type="InterPro" id="IPR031705">
    <property type="entry name" value="Glyco_hydro_36_C"/>
</dbReference>
<dbReference type="FunFam" id="3.20.20.70:FF:000118">
    <property type="entry name" value="Alpha-galactosidase"/>
    <property type="match status" value="1"/>
</dbReference>
<dbReference type="Gene3D" id="2.70.98.60">
    <property type="entry name" value="alpha-galactosidase from lactobacil brevis"/>
    <property type="match status" value="1"/>
</dbReference>
<evidence type="ECO:0000259" key="6">
    <source>
        <dbReference type="Pfam" id="PF16875"/>
    </source>
</evidence>
<dbReference type="GO" id="GO:0004557">
    <property type="term" value="F:alpha-galactosidase activity"/>
    <property type="evidence" value="ECO:0007669"/>
    <property type="project" value="UniProtKB-EC"/>
</dbReference>
<organism evidence="7 8">
    <name type="scientific">Niveispirillum cyanobacteriorum</name>
    <dbReference type="NCBI Taxonomy" id="1612173"/>
    <lineage>
        <taxon>Bacteria</taxon>
        <taxon>Pseudomonadati</taxon>
        <taxon>Pseudomonadota</taxon>
        <taxon>Alphaproteobacteria</taxon>
        <taxon>Rhodospirillales</taxon>
        <taxon>Azospirillaceae</taxon>
        <taxon>Niveispirillum</taxon>
    </lineage>
</organism>
<dbReference type="PRINTS" id="PR00743">
    <property type="entry name" value="GLHYDRLASE36"/>
</dbReference>
<geneLocation type="plasmid" evidence="7 8">
    <name>unnamed2</name>
</geneLocation>
<dbReference type="InterPro" id="IPR013780">
    <property type="entry name" value="Glyco_hydro_b"/>
</dbReference>
<gene>
    <name evidence="7" type="ORF">C0V82_25130</name>
</gene>
<dbReference type="KEGG" id="ncb:C0V82_25130"/>
<dbReference type="PANTHER" id="PTHR43053">
    <property type="entry name" value="GLYCOSIDASE FAMILY 31"/>
    <property type="match status" value="1"/>
</dbReference>
<dbReference type="OrthoDB" id="9758822at2"/>
<keyword evidence="4" id="KW-0326">Glycosidase</keyword>
<dbReference type="InterPro" id="IPR017853">
    <property type="entry name" value="GH"/>
</dbReference>
<evidence type="ECO:0000256" key="4">
    <source>
        <dbReference type="ARBA" id="ARBA00023295"/>
    </source>
</evidence>
<protein>
    <recommendedName>
        <fullName evidence="2">alpha-galactosidase</fullName>
        <ecNumber evidence="2">3.2.1.22</ecNumber>
    </recommendedName>
</protein>
<dbReference type="PANTHER" id="PTHR43053:SF3">
    <property type="entry name" value="ALPHA-GALACTOSIDASE C-RELATED"/>
    <property type="match status" value="1"/>
</dbReference>
<dbReference type="CDD" id="cd14791">
    <property type="entry name" value="GH36"/>
    <property type="match status" value="1"/>
</dbReference>
<dbReference type="Pfam" id="PF16875">
    <property type="entry name" value="Glyco_hydro_36N"/>
    <property type="match status" value="1"/>
</dbReference>
<dbReference type="AlphaFoldDB" id="A0A2K9NM77"/>
<feature type="domain" description="Glycosyl hydrolase family 36 C-terminal" evidence="5">
    <location>
        <begin position="616"/>
        <end position="703"/>
    </location>
</feature>
<dbReference type="Gene3D" id="2.60.40.1180">
    <property type="entry name" value="Golgi alpha-mannosidase II"/>
    <property type="match status" value="1"/>
</dbReference>
<evidence type="ECO:0000256" key="3">
    <source>
        <dbReference type="ARBA" id="ARBA00022801"/>
    </source>
</evidence>
<sequence>MSPVSVPDFVRLDGGNVSLVLDCRGPSPVALYWGPGLDAGADGSMLDLLAAREDAPCSPLVAAPLALTPLAGQGFPGRPGLLAHGDGRRWASYTRISGVRRPDGASVEIDSVDDANALTLTHHLRLDRHGMLTGWTQIRNDGPGLLDVEWLSAPVLPLPPDMADWVTFEGRWAGEYRQRTQARVMGAVVKENRRGRTSHDAYPGILAQAAGAGDQAGDVYALHLGWSGNHRLYADTLSDGRAYVQMGELFMPGEMRLAEGTTYRTPTLYAACSATGRNGISACFHDHVRDRPDHARLRAKPRPVHYNTWEAVYFDHDPALLLKLVDEAAAVGVERFVLDDGWFKGRRNDRAGLGDWYVDEAIYPEGLHPIVARVRERGMEFGLWVEPEMVNPDSDLYRAHPDWVLGTPPAPQLIFRNQLVLDASRADVQDYLFARLDALLRDYPISYLKWDMNRDISHPGGADGQAAAHAHVQGLYALLRRLRDAYPGVEIESCSAGGGRADLGVLALTDRVWASDSNDALDRLTIQRGLSTFLPPELIGSHVGPTDCHITGRRVAMATRVATALFFHMGLEVDLLGLTDTERTELSAGIALHKQYRPLLHEGRLIRLDRPANEEAFGIIAPDGSRALYSYTLLSEQAGYFPGRLRLAGLDPDAHYRLRLIWPDVAQKSPLFSALRDGAIFTGSTLINAGPQLPRLHPQSAMILELVRVSPPI</sequence>
<dbReference type="Gene3D" id="3.20.20.70">
    <property type="entry name" value="Aldolase class I"/>
    <property type="match status" value="1"/>
</dbReference>
<dbReference type="RefSeq" id="WP_102115210.1">
    <property type="nucleotide sequence ID" value="NZ_BMGN01000009.1"/>
</dbReference>